<feature type="domain" description="Glycosyltransferase Maf N-terminal" evidence="2">
    <location>
        <begin position="34"/>
        <end position="215"/>
    </location>
</feature>
<accession>A0AAD4AG67</accession>
<gene>
    <name evidence="3" type="ORF">PCIT_a4515</name>
</gene>
<comment type="caution">
    <text evidence="3">The sequence shown here is derived from an EMBL/GenBank/DDBJ whole genome shotgun (WGS) entry which is preliminary data.</text>
</comment>
<dbReference type="PANTHER" id="PTHR41786">
    <property type="entry name" value="MOTILITY ACCESSORY FACTOR MAF"/>
    <property type="match status" value="1"/>
</dbReference>
<dbReference type="PANTHER" id="PTHR41786:SF1">
    <property type="entry name" value="6-HYDROXYMETHYLPTERIN DIPHOSPHOKINASE MPTE-LIKE DOMAIN-CONTAINING PROTEIN"/>
    <property type="match status" value="1"/>
</dbReference>
<evidence type="ECO:0000259" key="1">
    <source>
        <dbReference type="Pfam" id="PF01973"/>
    </source>
</evidence>
<dbReference type="InterPro" id="IPR045376">
    <property type="entry name" value="Maf_N"/>
</dbReference>
<dbReference type="Pfam" id="PF20157">
    <property type="entry name" value="Maf_flag10_N"/>
    <property type="match status" value="1"/>
</dbReference>
<reference evidence="3" key="2">
    <citation type="submission" date="2015-03" db="EMBL/GenBank/DDBJ databases">
        <title>Genome sequence of Pseudoalteromonas citrea.</title>
        <authorList>
            <person name="Xie B.-B."/>
            <person name="Rong J.-C."/>
            <person name="Qin Q.-L."/>
            <person name="Zhang Y.-Z."/>
        </authorList>
    </citation>
    <scope>NUCLEOTIDE SEQUENCE</scope>
    <source>
        <strain evidence="3">DSM 8771</strain>
    </source>
</reference>
<dbReference type="Proteomes" id="UP000016487">
    <property type="component" value="Unassembled WGS sequence"/>
</dbReference>
<evidence type="ECO:0000313" key="4">
    <source>
        <dbReference type="Proteomes" id="UP000016487"/>
    </source>
</evidence>
<dbReference type="Gene3D" id="3.90.1480.10">
    <property type="entry name" value="Alpha-2,3-sialyltransferase"/>
    <property type="match status" value="1"/>
</dbReference>
<evidence type="ECO:0000259" key="2">
    <source>
        <dbReference type="Pfam" id="PF20157"/>
    </source>
</evidence>
<evidence type="ECO:0008006" key="5">
    <source>
        <dbReference type="Google" id="ProtNLM"/>
    </source>
</evidence>
<dbReference type="Pfam" id="PF01973">
    <property type="entry name" value="MptE-like"/>
    <property type="match status" value="1"/>
</dbReference>
<feature type="domain" description="6-hydroxymethylpterin diphosphokinase MptE-like" evidence="1">
    <location>
        <begin position="233"/>
        <end position="406"/>
    </location>
</feature>
<proteinExistence type="predicted"/>
<dbReference type="AlphaFoldDB" id="A0AAD4AG67"/>
<protein>
    <recommendedName>
        <fullName evidence="5">DUF115 domain-containing protein</fullName>
    </recommendedName>
</protein>
<dbReference type="RefSeq" id="WP_010367911.1">
    <property type="nucleotide sequence ID" value="NZ_AHBZ03000024.1"/>
</dbReference>
<organism evidence="3 4">
    <name type="scientific">Pseudoalteromonas citrea</name>
    <dbReference type="NCBI Taxonomy" id="43655"/>
    <lineage>
        <taxon>Bacteria</taxon>
        <taxon>Pseudomonadati</taxon>
        <taxon>Pseudomonadota</taxon>
        <taxon>Gammaproteobacteria</taxon>
        <taxon>Alteromonadales</taxon>
        <taxon>Pseudoalteromonadaceae</taxon>
        <taxon>Pseudoalteromonas</taxon>
    </lineage>
</organism>
<evidence type="ECO:0000313" key="3">
    <source>
        <dbReference type="EMBL" id="KAF7767558.1"/>
    </source>
</evidence>
<dbReference type="EMBL" id="AHBZ03000024">
    <property type="protein sequence ID" value="KAF7767558.1"/>
    <property type="molecule type" value="Genomic_DNA"/>
</dbReference>
<sequence>MELILKNREFLYAQDNLKLSASWSDQYSLQYIDASIKEFYGEEPKGCCAQQVNLFLQHPLHLSLQWGVMHNTPTNSKPSHQIFIDNTSKYAEELGYKPNSKPNRGTLVVLGLSAGFHIDLLLNAIHYSDVIIIEPNKLHLAMACSKCDLNELRKICQSRGGSLTISLVNSYEHFLNFMTNTLNSQGHHLLADISVYRHRSEGVIDEIYNNFRHWRNRFASMWGFVEDELIGLKQTLENAQKVTFQNYQNLLVNNNKASVIIVGNGPSLDNDIDYLNDIQNNVVIVSCGTALSTLLRKGIAPDIHVEMERTSASYYLKESDLQSRYLKETIFLGLNTIYPKFIDIFNYTVLFPKGNDVGGEVLCDNVHQLKPLYHCNPTVSNMAVAALAHMGVKKFTLLGCDFGYINPEHHHSKSSIYYEKSNVLSSLTFKPELQVTGNFRKSIFTTRIFNESRQALEEQIKSSPSIQLINCSDGALISGSEPMKFKNIVLSNSPKKLMLSHIKTVIKAPPLGKIDSNKALSSGKVALERLRHDIQDVQCNIELLKLLKAVNKELKASQDHKTYTLLSGSIKYIALAIASHINHIPPSKWAQYKKFTQIKLEELILELLEKLSNQPKLY</sequence>
<name>A0AAD4AG67_9GAMM</name>
<dbReference type="InterPro" id="IPR002826">
    <property type="entry name" value="MptE-like"/>
</dbReference>
<reference evidence="3" key="1">
    <citation type="journal article" date="2012" name="J. Bacteriol.">
        <title>Genome sequences of type strains of seven species of the marine bacterium Pseudoalteromonas.</title>
        <authorList>
            <person name="Xie B.B."/>
            <person name="Shu Y.L."/>
            <person name="Qin Q.L."/>
            <person name="Rong J.C."/>
            <person name="Zhang X.Y."/>
            <person name="Chen X.L."/>
            <person name="Shi M."/>
            <person name="He H.L."/>
            <person name="Zhou B.C."/>
            <person name="Zhang Y.Z."/>
        </authorList>
    </citation>
    <scope>NUCLEOTIDE SEQUENCE</scope>
    <source>
        <strain evidence="3">DSM 8771</strain>
    </source>
</reference>